<protein>
    <submittedName>
        <fullName evidence="1">Uncharacterized protein</fullName>
    </submittedName>
</protein>
<proteinExistence type="predicted"/>
<reference evidence="1" key="1">
    <citation type="submission" date="2017-08" db="EMBL/GenBank/DDBJ databases">
        <authorList>
            <consortium name="Urmite Genomes"/>
        </authorList>
    </citation>
    <scope>NUCLEOTIDE SEQUENCE [LARGE SCALE GENOMIC DNA]</scope>
    <source>
        <strain evidence="1">IHUMI-LCC2</strain>
    </source>
</reference>
<organism evidence="1">
    <name type="scientific">Orpheovirus IHUMI-LCC2</name>
    <dbReference type="NCBI Taxonomy" id="2023057"/>
    <lineage>
        <taxon>Viruses</taxon>
        <taxon>Varidnaviria</taxon>
        <taxon>Bamfordvirae</taxon>
        <taxon>Nucleocytoviricota</taxon>
        <taxon>Megaviricetes</taxon>
        <taxon>Pimascovirales</taxon>
        <taxon>Ocovirineae</taxon>
        <taxon>Orpheoviridae</taxon>
        <taxon>Alphaorpheovirus</taxon>
        <taxon>Alphaorpheovirus massiliense</taxon>
    </lineage>
</organism>
<keyword evidence="2" id="KW-1185">Reference proteome</keyword>
<evidence type="ECO:0000313" key="2">
    <source>
        <dbReference type="Proteomes" id="UP000236316"/>
    </source>
</evidence>
<name>A0A2I2L3G8_9VIRU</name>
<evidence type="ECO:0000313" key="1">
    <source>
        <dbReference type="EMBL" id="SNW62060.1"/>
    </source>
</evidence>
<sequence length="88" mass="10167">MESYKDTDVALDIQNRTGKNVIIIRKVGSVYFNLFKEVSEIVGYIRSLNSSHILFSDNYMSMNLVGGKCIIEFINNVVYEEAKYYLQL</sequence>
<dbReference type="EMBL" id="LT906555">
    <property type="protein sequence ID" value="SNW62060.1"/>
    <property type="molecule type" value="Genomic_DNA"/>
</dbReference>
<dbReference type="Proteomes" id="UP000236316">
    <property type="component" value="Segment"/>
</dbReference>
<dbReference type="RefSeq" id="YP_009448362.1">
    <property type="nucleotide sequence ID" value="NC_036594.1"/>
</dbReference>
<accession>A0A2I2L3G8</accession>
<dbReference type="KEGG" id="vg:35381913"/>
<gene>
    <name evidence="1" type="ORF">ORPV_156</name>
</gene>
<dbReference type="GeneID" id="35381913"/>